<sequence>MSSEEDEGLEVVLTVDPRSLDVALQVVDGEYAMLIGDGVQAVSIENGATGSDWQERIDRLRNLRRGVDQFIDMIEGQASRAGLAREPVAAVIQLQGRTWSSD</sequence>
<dbReference type="Proteomes" id="UP001595912">
    <property type="component" value="Unassembled WGS sequence"/>
</dbReference>
<name>A0ABV9WFZ8_9ACTN</name>
<protein>
    <submittedName>
        <fullName evidence="1">Uncharacterized protein</fullName>
    </submittedName>
</protein>
<accession>A0ABV9WFZ8</accession>
<organism evidence="1 2">
    <name type="scientific">Dactylosporangium cerinum</name>
    <dbReference type="NCBI Taxonomy" id="1434730"/>
    <lineage>
        <taxon>Bacteria</taxon>
        <taxon>Bacillati</taxon>
        <taxon>Actinomycetota</taxon>
        <taxon>Actinomycetes</taxon>
        <taxon>Micromonosporales</taxon>
        <taxon>Micromonosporaceae</taxon>
        <taxon>Dactylosporangium</taxon>
    </lineage>
</organism>
<reference evidence="2" key="1">
    <citation type="journal article" date="2019" name="Int. J. Syst. Evol. Microbiol.">
        <title>The Global Catalogue of Microorganisms (GCM) 10K type strain sequencing project: providing services to taxonomists for standard genome sequencing and annotation.</title>
        <authorList>
            <consortium name="The Broad Institute Genomics Platform"/>
            <consortium name="The Broad Institute Genome Sequencing Center for Infectious Disease"/>
            <person name="Wu L."/>
            <person name="Ma J."/>
        </authorList>
    </citation>
    <scope>NUCLEOTIDE SEQUENCE [LARGE SCALE GENOMIC DNA]</scope>
    <source>
        <strain evidence="2">CGMCC 4.7152</strain>
    </source>
</reference>
<dbReference type="RefSeq" id="WP_380127050.1">
    <property type="nucleotide sequence ID" value="NZ_JBHSIU010000104.1"/>
</dbReference>
<gene>
    <name evidence="1" type="ORF">ACFPIJ_52465</name>
</gene>
<proteinExistence type="predicted"/>
<evidence type="ECO:0000313" key="2">
    <source>
        <dbReference type="Proteomes" id="UP001595912"/>
    </source>
</evidence>
<evidence type="ECO:0000313" key="1">
    <source>
        <dbReference type="EMBL" id="MFC5006422.1"/>
    </source>
</evidence>
<keyword evidence="2" id="KW-1185">Reference proteome</keyword>
<comment type="caution">
    <text evidence="1">The sequence shown here is derived from an EMBL/GenBank/DDBJ whole genome shotgun (WGS) entry which is preliminary data.</text>
</comment>
<dbReference type="EMBL" id="JBHSIU010000104">
    <property type="protein sequence ID" value="MFC5006422.1"/>
    <property type="molecule type" value="Genomic_DNA"/>
</dbReference>